<evidence type="ECO:0000313" key="1">
    <source>
        <dbReference type="EMBL" id="KAI5427161.1"/>
    </source>
</evidence>
<sequence>MSTTAHFIDNTWNSTYLMLDDAEKFEATFEKLEDEDPGYMKFFHLSSPPCTIDWEKYKVEVILDKEKYNLEELLLFFLRDKEHVEQLFHYIIEEPPMDAENKQVFKFEQLLRYIIEEPPIDVGNKRVFKYAVLTNNLFQNSICFNVLTF</sequence>
<keyword evidence="2" id="KW-1185">Reference proteome</keyword>
<proteinExistence type="predicted"/>
<dbReference type="Gramene" id="Psat03G0254400-T1">
    <property type="protein sequence ID" value="KAI5427161.1"/>
    <property type="gene ID" value="KIW84_032544"/>
</dbReference>
<accession>A0A9D5B1U5</accession>
<dbReference type="EMBL" id="JAMSHJ010000003">
    <property type="protein sequence ID" value="KAI5427161.1"/>
    <property type="molecule type" value="Genomic_DNA"/>
</dbReference>
<dbReference type="AlphaFoldDB" id="A0A9D5B1U5"/>
<organism evidence="1 2">
    <name type="scientific">Pisum sativum</name>
    <name type="common">Garden pea</name>
    <name type="synonym">Lathyrus oleraceus</name>
    <dbReference type="NCBI Taxonomy" id="3888"/>
    <lineage>
        <taxon>Eukaryota</taxon>
        <taxon>Viridiplantae</taxon>
        <taxon>Streptophyta</taxon>
        <taxon>Embryophyta</taxon>
        <taxon>Tracheophyta</taxon>
        <taxon>Spermatophyta</taxon>
        <taxon>Magnoliopsida</taxon>
        <taxon>eudicotyledons</taxon>
        <taxon>Gunneridae</taxon>
        <taxon>Pentapetalae</taxon>
        <taxon>rosids</taxon>
        <taxon>fabids</taxon>
        <taxon>Fabales</taxon>
        <taxon>Fabaceae</taxon>
        <taxon>Papilionoideae</taxon>
        <taxon>50 kb inversion clade</taxon>
        <taxon>NPAAA clade</taxon>
        <taxon>Hologalegina</taxon>
        <taxon>IRL clade</taxon>
        <taxon>Fabeae</taxon>
        <taxon>Lathyrus</taxon>
    </lineage>
</organism>
<comment type="caution">
    <text evidence="1">The sequence shown here is derived from an EMBL/GenBank/DDBJ whole genome shotgun (WGS) entry which is preliminary data.</text>
</comment>
<gene>
    <name evidence="1" type="ORF">KIW84_032544</name>
</gene>
<name>A0A9D5B1U5_PEA</name>
<reference evidence="1 2" key="1">
    <citation type="journal article" date="2022" name="Nat. Genet.">
        <title>Improved pea reference genome and pan-genome highlight genomic features and evolutionary characteristics.</title>
        <authorList>
            <person name="Yang T."/>
            <person name="Liu R."/>
            <person name="Luo Y."/>
            <person name="Hu S."/>
            <person name="Wang D."/>
            <person name="Wang C."/>
            <person name="Pandey M.K."/>
            <person name="Ge S."/>
            <person name="Xu Q."/>
            <person name="Li N."/>
            <person name="Li G."/>
            <person name="Huang Y."/>
            <person name="Saxena R.K."/>
            <person name="Ji Y."/>
            <person name="Li M."/>
            <person name="Yan X."/>
            <person name="He Y."/>
            <person name="Liu Y."/>
            <person name="Wang X."/>
            <person name="Xiang C."/>
            <person name="Varshney R.K."/>
            <person name="Ding H."/>
            <person name="Gao S."/>
            <person name="Zong X."/>
        </authorList>
    </citation>
    <scope>NUCLEOTIDE SEQUENCE [LARGE SCALE GENOMIC DNA]</scope>
    <source>
        <strain evidence="1 2">cv. Zhongwan 6</strain>
    </source>
</reference>
<protein>
    <submittedName>
        <fullName evidence="1">Uncharacterized protein</fullName>
    </submittedName>
</protein>
<evidence type="ECO:0000313" key="2">
    <source>
        <dbReference type="Proteomes" id="UP001058974"/>
    </source>
</evidence>
<dbReference type="Proteomes" id="UP001058974">
    <property type="component" value="Chromosome 3"/>
</dbReference>